<protein>
    <submittedName>
        <fullName evidence="1">Uncharacterized protein</fullName>
    </submittedName>
</protein>
<evidence type="ECO:0000313" key="1">
    <source>
        <dbReference type="EMBL" id="ACO04988.1"/>
    </source>
</evidence>
<organism evidence="1 2">
    <name type="scientific">Persephonella marina (strain DSM 14350 / EX-H1)</name>
    <dbReference type="NCBI Taxonomy" id="123214"/>
    <lineage>
        <taxon>Bacteria</taxon>
        <taxon>Pseudomonadati</taxon>
        <taxon>Aquificota</taxon>
        <taxon>Aquificia</taxon>
        <taxon>Aquificales</taxon>
        <taxon>Hydrogenothermaceae</taxon>
        <taxon>Persephonella</taxon>
    </lineage>
</organism>
<keyword evidence="1" id="KW-0614">Plasmid</keyword>
<dbReference type="EMBL" id="CP001231">
    <property type="protein sequence ID" value="ACO04988.1"/>
    <property type="molecule type" value="Genomic_DNA"/>
</dbReference>
<proteinExistence type="predicted"/>
<evidence type="ECO:0000313" key="2">
    <source>
        <dbReference type="Proteomes" id="UP000001366"/>
    </source>
</evidence>
<dbReference type="AlphaFoldDB" id="C0QUY5"/>
<dbReference type="RefSeq" id="WP_012675176.1">
    <property type="nucleotide sequence ID" value="NC_012439.1"/>
</dbReference>
<dbReference type="Proteomes" id="UP000001366">
    <property type="component" value="Plasmid unnamed"/>
</dbReference>
<dbReference type="KEGG" id="pmx:PERMA_A0056"/>
<name>C0QUY5_PERMH</name>
<reference evidence="1 2" key="1">
    <citation type="journal article" date="2009" name="J. Bacteriol.">
        <title>Complete and draft genome sequences of six members of the Aquificales.</title>
        <authorList>
            <person name="Reysenbach A.L."/>
            <person name="Hamamura N."/>
            <person name="Podar M."/>
            <person name="Griffiths E."/>
            <person name="Ferreira S."/>
            <person name="Hochstein R."/>
            <person name="Heidelberg J."/>
            <person name="Johnson J."/>
            <person name="Mead D."/>
            <person name="Pohorille A."/>
            <person name="Sarmiento M."/>
            <person name="Schweighofer K."/>
            <person name="Seshadri R."/>
            <person name="Voytek M.A."/>
        </authorList>
    </citation>
    <scope>NUCLEOTIDE SEQUENCE [LARGE SCALE GENOMIC DNA]</scope>
    <source>
        <strain evidence="2">DSM 14350 / EX-H1</strain>
        <plasmid evidence="2">pPERMA01</plasmid>
    </source>
</reference>
<geneLocation type="plasmid" evidence="2">
    <name>pPERMA01</name>
</geneLocation>
<keyword evidence="2" id="KW-1185">Reference proteome</keyword>
<dbReference type="PaxDb" id="123214-PERMA_A0056"/>
<gene>
    <name evidence="1" type="ordered locus">PERMA_A0056</name>
</gene>
<accession>C0QUY5</accession>
<sequence>MVSKSNQNHQSQYKHYHHPYFPELEVLEDASGNKSYYISVDNLPEVPKKIFQTIETLKELQQSQFLSYSFKSMLKSEIQILEQKLNYELVKHGYPYDTNVIPF</sequence>
<dbReference type="HOGENOM" id="CLU_2261107_0_0_0"/>